<gene>
    <name evidence="2" type="ORF">Tci_027697</name>
</gene>
<evidence type="ECO:0000256" key="1">
    <source>
        <dbReference type="SAM" id="MobiDB-lite"/>
    </source>
</evidence>
<proteinExistence type="predicted"/>
<dbReference type="EMBL" id="BKCJ010003542">
    <property type="protein sequence ID" value="GEU55719.1"/>
    <property type="molecule type" value="Genomic_DNA"/>
</dbReference>
<feature type="region of interest" description="Disordered" evidence="1">
    <location>
        <begin position="485"/>
        <end position="519"/>
    </location>
</feature>
<comment type="caution">
    <text evidence="2">The sequence shown here is derived from an EMBL/GenBank/DDBJ whole genome shotgun (WGS) entry which is preliminary data.</text>
</comment>
<accession>A0A6L2L388</accession>
<evidence type="ECO:0000313" key="2">
    <source>
        <dbReference type="EMBL" id="GEU55719.1"/>
    </source>
</evidence>
<name>A0A6L2L388_TANCI</name>
<feature type="compositionally biased region" description="Acidic residues" evidence="1">
    <location>
        <begin position="496"/>
        <end position="515"/>
    </location>
</feature>
<dbReference type="AlphaFoldDB" id="A0A6L2L388"/>
<organism evidence="2">
    <name type="scientific">Tanacetum cinerariifolium</name>
    <name type="common">Dalmatian daisy</name>
    <name type="synonym">Chrysanthemum cinerariifolium</name>
    <dbReference type="NCBI Taxonomy" id="118510"/>
    <lineage>
        <taxon>Eukaryota</taxon>
        <taxon>Viridiplantae</taxon>
        <taxon>Streptophyta</taxon>
        <taxon>Embryophyta</taxon>
        <taxon>Tracheophyta</taxon>
        <taxon>Spermatophyta</taxon>
        <taxon>Magnoliopsida</taxon>
        <taxon>eudicotyledons</taxon>
        <taxon>Gunneridae</taxon>
        <taxon>Pentapetalae</taxon>
        <taxon>asterids</taxon>
        <taxon>campanulids</taxon>
        <taxon>Asterales</taxon>
        <taxon>Asteraceae</taxon>
        <taxon>Asteroideae</taxon>
        <taxon>Anthemideae</taxon>
        <taxon>Anthemidinae</taxon>
        <taxon>Tanacetum</taxon>
    </lineage>
</organism>
<evidence type="ECO:0008006" key="3">
    <source>
        <dbReference type="Google" id="ProtNLM"/>
    </source>
</evidence>
<protein>
    <recommendedName>
        <fullName evidence="3">DUF4283 domain-containing protein</fullName>
    </recommendedName>
</protein>
<sequence length="542" mass="60900">MCPEIMLCEMLSTFKDLRLPIDGGMSPDILFPDKIQQRVHVEVTSWIWRFTNLDKFQGRLPENLFPPKKRILVPLGKLVGILPEKLLSDKSNRERDLSPKTEANQAYWHCLPEKLFRDKSSNSKSKDSNSLGGIDPLSLLSERDIISIYFNSDLGLSEKRTIDAIFANHKDYLCKVDSHFGEFPYYPNIPFDQSPWEWGGRGVKEKSLNRNSMNTSSGIGVSMESDDTINKDTHVGVAPIVKEGVTSSVVDMMVEEEKICSLEDITNPELFPTLTMPVTNTAANAPGNSSYANITSKPSGKKVNVRTLFAPVGNGIDVVAYPVVVNNVMNTWGKYRLVRSMFSSFTGLFSFQFSSVDGLDAMLENGPWFIQNNPLILKNCHPDENLLKEDGRSSYARVMIELRADVELNDNIVVAMPKITKESQYTCNVHVEYEWKPPSSSGKKKKGLEPTIEVSNSNPFDVLNSVNNDGEFGKLSLLDDDGNPLVPTGMVKSDSEVEMDSYPDNDDYDPYDDDMYDNHDMSEHLQSICDDLDITIRGRKKK</sequence>
<reference evidence="2" key="1">
    <citation type="journal article" date="2019" name="Sci. Rep.">
        <title>Draft genome of Tanacetum cinerariifolium, the natural source of mosquito coil.</title>
        <authorList>
            <person name="Yamashiro T."/>
            <person name="Shiraishi A."/>
            <person name="Satake H."/>
            <person name="Nakayama K."/>
        </authorList>
    </citation>
    <scope>NUCLEOTIDE SEQUENCE</scope>
</reference>